<organism evidence="2 3">
    <name type="scientific">Candidatus Mesenet longicola</name>
    <dbReference type="NCBI Taxonomy" id="1892558"/>
    <lineage>
        <taxon>Bacteria</taxon>
        <taxon>Pseudomonadati</taxon>
        <taxon>Pseudomonadota</taxon>
        <taxon>Alphaproteobacteria</taxon>
        <taxon>Rickettsiales</taxon>
        <taxon>Anaplasmataceae</taxon>
        <taxon>Candidatus Mesenet</taxon>
    </lineage>
</organism>
<comment type="caution">
    <text evidence="2">The sequence shown here is derived from an EMBL/GenBank/DDBJ whole genome shotgun (WGS) entry which is preliminary data.</text>
</comment>
<keyword evidence="3" id="KW-1185">Reference proteome</keyword>
<keyword evidence="1" id="KW-1133">Transmembrane helix</keyword>
<proteinExistence type="predicted"/>
<reference evidence="2 3" key="1">
    <citation type="journal article" date="2021" name="Microb. Ecol.">
        <title>Candidatus Mesenet longicola: Novel Endosymbionts of Brontispa longissima that Induce Cytoplasmic Incompatibility.</title>
        <authorList>
            <person name="Takano S."/>
            <person name="Gotoh Y."/>
            <person name="Hayashi T."/>
        </authorList>
    </citation>
    <scope>NUCLEOTIDE SEQUENCE [LARGE SCALE GENOMIC DNA]</scope>
    <source>
        <strain evidence="2">L5</strain>
    </source>
</reference>
<evidence type="ECO:0008006" key="4">
    <source>
        <dbReference type="Google" id="ProtNLM"/>
    </source>
</evidence>
<keyword evidence="1" id="KW-0812">Transmembrane</keyword>
<dbReference type="Proteomes" id="UP000637906">
    <property type="component" value="Unassembled WGS sequence"/>
</dbReference>
<gene>
    <name evidence="2" type="ORF">sL5_09760</name>
</gene>
<protein>
    <recommendedName>
        <fullName evidence="4">Peptidase C58 YopT-type domain-containing protein</fullName>
    </recommendedName>
</protein>
<name>A0A8J3HQX9_9RICK</name>
<dbReference type="AlphaFoldDB" id="A0A8J3HQX9"/>
<sequence>MSIIPLNLNQDNKNQFLSNKVDEDFSRFLMACQAFIKQQNTNDHEDQLSSISRSIAVTFNQGNLIAQINLLDHKYCFEINKKYSGLCDILCNYVTFHKLLSNENMAQQINSEKVLLKLEEKAAKTHILIITTLIEKILALIFNIFLYSILSFRDQLRIVNSNDISINKEVFIKNIEKIETGDYIKFCVFKKSKFSFEGHSMLITKNQDNNFTFFDPNDGMRFNLTQEKLLKVVNDKLEYWHQSCGFNQVVFVNNTKLLNRVRHEVDNSTSILEPEILPIASLNQSLA</sequence>
<evidence type="ECO:0000313" key="2">
    <source>
        <dbReference type="EMBL" id="GHM59983.1"/>
    </source>
</evidence>
<evidence type="ECO:0000256" key="1">
    <source>
        <dbReference type="SAM" id="Phobius"/>
    </source>
</evidence>
<dbReference type="EMBL" id="BNGU01000054">
    <property type="protein sequence ID" value="GHM59983.1"/>
    <property type="molecule type" value="Genomic_DNA"/>
</dbReference>
<keyword evidence="1" id="KW-0472">Membrane</keyword>
<evidence type="ECO:0000313" key="3">
    <source>
        <dbReference type="Proteomes" id="UP000637906"/>
    </source>
</evidence>
<feature type="transmembrane region" description="Helical" evidence="1">
    <location>
        <begin position="127"/>
        <end position="150"/>
    </location>
</feature>
<accession>A0A8J3HQX9</accession>